<dbReference type="Gene3D" id="3.40.50.1820">
    <property type="entry name" value="alpha/beta hydrolase"/>
    <property type="match status" value="1"/>
</dbReference>
<dbReference type="PANTHER" id="PTHR43194">
    <property type="entry name" value="HYDROLASE ALPHA/BETA FOLD FAMILY"/>
    <property type="match status" value="1"/>
</dbReference>
<evidence type="ECO:0000259" key="1">
    <source>
        <dbReference type="Pfam" id="PF12697"/>
    </source>
</evidence>
<dbReference type="STRING" id="624147.SAMN04487970_100629"/>
<proteinExistence type="predicted"/>
<dbReference type="Proteomes" id="UP000198601">
    <property type="component" value="Unassembled WGS sequence"/>
</dbReference>
<feature type="domain" description="AB hydrolase-1" evidence="1">
    <location>
        <begin position="32"/>
        <end position="270"/>
    </location>
</feature>
<sequence length="287" mass="31356">MTDPIRIFANRAALGASAGTPKTTKPRGAVILWLAGWSMPETVFAELQSHLPEFIHVPVRLSCAETPEQMIAQAEAAAVAWIAEWDGSLQRLPMTSRRSRKLLIAGWSLGGLLALRLAARGFADALVLFGATARFVRPREESDRGWPDAVLRHMAAAIAKDRLAVEAQFRERLLSDGEKKAGLLPQLPRTGSWPTAALLAGIQLLRTANHVPDLREIVCPTLLVHGKEDKVCPYGAAEELYERLPQAEILPVEGGGHIPFLAREAAIAEAIRRWWHGVQAAYDSPPV</sequence>
<keyword evidence="3" id="KW-1185">Reference proteome</keyword>
<gene>
    <name evidence="2" type="ORF">SAMN04487970_100629</name>
</gene>
<reference evidence="3" key="1">
    <citation type="submission" date="2016-10" db="EMBL/GenBank/DDBJ databases">
        <authorList>
            <person name="Varghese N."/>
            <person name="Submissions S."/>
        </authorList>
    </citation>
    <scope>NUCLEOTIDE SEQUENCE [LARGE SCALE GENOMIC DNA]</scope>
    <source>
        <strain evidence="3">CGMCC 1.8946</strain>
    </source>
</reference>
<dbReference type="OrthoDB" id="9773293at2"/>
<evidence type="ECO:0000313" key="3">
    <source>
        <dbReference type="Proteomes" id="UP000198601"/>
    </source>
</evidence>
<organism evidence="2 3">
    <name type="scientific">Paenibacillus tianmuensis</name>
    <dbReference type="NCBI Taxonomy" id="624147"/>
    <lineage>
        <taxon>Bacteria</taxon>
        <taxon>Bacillati</taxon>
        <taxon>Bacillota</taxon>
        <taxon>Bacilli</taxon>
        <taxon>Bacillales</taxon>
        <taxon>Paenibacillaceae</taxon>
        <taxon>Paenibacillus</taxon>
    </lineage>
</organism>
<dbReference type="RefSeq" id="WP_090668227.1">
    <property type="nucleotide sequence ID" value="NZ_FMTT01000006.1"/>
</dbReference>
<dbReference type="SUPFAM" id="SSF53474">
    <property type="entry name" value="alpha/beta-Hydrolases"/>
    <property type="match status" value="1"/>
</dbReference>
<dbReference type="InterPro" id="IPR050228">
    <property type="entry name" value="Carboxylesterase_BioH"/>
</dbReference>
<dbReference type="PANTHER" id="PTHR43194:SF2">
    <property type="entry name" value="PEROXISOMAL MEMBRANE PROTEIN LPX1"/>
    <property type="match status" value="1"/>
</dbReference>
<dbReference type="InterPro" id="IPR029058">
    <property type="entry name" value="AB_hydrolase_fold"/>
</dbReference>
<dbReference type="EMBL" id="FMTT01000006">
    <property type="protein sequence ID" value="SCW41280.1"/>
    <property type="molecule type" value="Genomic_DNA"/>
</dbReference>
<accession>A0A1G4Q9M5</accession>
<protein>
    <submittedName>
        <fullName evidence="2">Pimeloyl-[acyl-carrier protein] methyl ester esterase</fullName>
    </submittedName>
</protein>
<dbReference type="InterPro" id="IPR000073">
    <property type="entry name" value="AB_hydrolase_1"/>
</dbReference>
<name>A0A1G4Q9M5_9BACL</name>
<dbReference type="Pfam" id="PF12697">
    <property type="entry name" value="Abhydrolase_6"/>
    <property type="match status" value="1"/>
</dbReference>
<dbReference type="AlphaFoldDB" id="A0A1G4Q9M5"/>
<evidence type="ECO:0000313" key="2">
    <source>
        <dbReference type="EMBL" id="SCW41280.1"/>
    </source>
</evidence>